<protein>
    <submittedName>
        <fullName evidence="1">Uncharacterized protein</fullName>
    </submittedName>
</protein>
<sequence>MTRVFCGPKDCIPTEREFGVDYVSMYEHDGLADVSTVGTALIKD</sequence>
<dbReference type="AlphaFoldDB" id="B1K6H4"/>
<accession>B1K6H4</accession>
<proteinExistence type="predicted"/>
<dbReference type="KEGG" id="bcm:Bcenmc03_5063"/>
<evidence type="ECO:0000313" key="2">
    <source>
        <dbReference type="Proteomes" id="UP000002169"/>
    </source>
</evidence>
<gene>
    <name evidence="1" type="ordered locus">Bcenmc03_5063</name>
</gene>
<reference evidence="2" key="1">
    <citation type="submission" date="2008-02" db="EMBL/GenBank/DDBJ databases">
        <title>Complete sequence of chromosome 2 of Burkholderia cenocepacia MC0-3.</title>
        <authorList>
            <person name="Copeland A."/>
            <person name="Lucas S."/>
            <person name="Lapidus A."/>
            <person name="Barry K."/>
            <person name="Bruce D."/>
            <person name="Goodwin L."/>
            <person name="Glavina del Rio T."/>
            <person name="Dalin E."/>
            <person name="Tice H."/>
            <person name="Pitluck S."/>
            <person name="Chain P."/>
            <person name="Malfatti S."/>
            <person name="Shin M."/>
            <person name="Vergez L."/>
            <person name="Schmutz J."/>
            <person name="Larimer F."/>
            <person name="Land M."/>
            <person name="Hauser L."/>
            <person name="Kyrpides N."/>
            <person name="Mikhailova N."/>
            <person name="Tiedje J."/>
            <person name="Richardson P."/>
        </authorList>
    </citation>
    <scope>NUCLEOTIDE SEQUENCE [LARGE SCALE GENOMIC DNA]</scope>
    <source>
        <strain evidence="2">MC0-3</strain>
    </source>
</reference>
<dbReference type="Proteomes" id="UP000002169">
    <property type="component" value="Chromosome 2"/>
</dbReference>
<evidence type="ECO:0000313" key="1">
    <source>
        <dbReference type="EMBL" id="ACA94193.1"/>
    </source>
</evidence>
<dbReference type="HOGENOM" id="CLU_3213391_0_0_4"/>
<dbReference type="EMBL" id="CP000959">
    <property type="protein sequence ID" value="ACA94193.1"/>
    <property type="molecule type" value="Genomic_DNA"/>
</dbReference>
<name>B1K6H4_BURO0</name>
<organism evidence="1 2">
    <name type="scientific">Burkholderia orbicola (strain MC0-3)</name>
    <dbReference type="NCBI Taxonomy" id="406425"/>
    <lineage>
        <taxon>Bacteria</taxon>
        <taxon>Pseudomonadati</taxon>
        <taxon>Pseudomonadota</taxon>
        <taxon>Betaproteobacteria</taxon>
        <taxon>Burkholderiales</taxon>
        <taxon>Burkholderiaceae</taxon>
        <taxon>Burkholderia</taxon>
        <taxon>Burkholderia cepacia complex</taxon>
        <taxon>Burkholderia orbicola</taxon>
    </lineage>
</organism>